<dbReference type="PANTHER" id="PTHR47939:SF13">
    <property type="entry name" value="OS03G0201400 PROTEIN"/>
    <property type="match status" value="1"/>
</dbReference>
<feature type="region of interest" description="Disordered" evidence="3">
    <location>
        <begin position="38"/>
        <end position="75"/>
    </location>
</feature>
<dbReference type="PROSITE" id="PS51375">
    <property type="entry name" value="PPR"/>
    <property type="match status" value="3"/>
</dbReference>
<name>A0A9P7GEG4_9AGAR</name>
<proteinExistence type="predicted"/>
<feature type="repeat" description="PPR" evidence="2">
    <location>
        <begin position="218"/>
        <end position="252"/>
    </location>
</feature>
<keyword evidence="1" id="KW-0677">Repeat</keyword>
<gene>
    <name evidence="4" type="ORF">DXG03_007114</name>
</gene>
<dbReference type="InterPro" id="IPR002885">
    <property type="entry name" value="PPR_rpt"/>
</dbReference>
<organism evidence="4 5">
    <name type="scientific">Asterophora parasitica</name>
    <dbReference type="NCBI Taxonomy" id="117018"/>
    <lineage>
        <taxon>Eukaryota</taxon>
        <taxon>Fungi</taxon>
        <taxon>Dikarya</taxon>
        <taxon>Basidiomycota</taxon>
        <taxon>Agaricomycotina</taxon>
        <taxon>Agaricomycetes</taxon>
        <taxon>Agaricomycetidae</taxon>
        <taxon>Agaricales</taxon>
        <taxon>Tricholomatineae</taxon>
        <taxon>Lyophyllaceae</taxon>
        <taxon>Asterophora</taxon>
    </lineage>
</organism>
<evidence type="ECO:0000256" key="2">
    <source>
        <dbReference type="PROSITE-ProRule" id="PRU00708"/>
    </source>
</evidence>
<sequence>MLKRAGLVHRHHLELFRVLGGSSEFRAPLRASQISARWTGSTALAPRPKPSRSGTPPVSRVPTIPTPTQVAPHPSLPPELIVTINNLLSRDVDDDSFLTQIQASPTLARHLTDADTARMLAETIATTRPPLRSLRILRCAHSLGCNLKPNAYECLAFHFAEKKYWSGVLSAVHLAKQHLGRPTSRLLNWRGRALVEREDYLDLQGLLGEFREYSLMPTRRTYHLILSGHIRNRNLALAKQCLATMTEAGCPPDASTHAIVATHYRRLGMDPQVEARTLQALPDVKASTAAVVLNHLMQLRLDAHDIPGALRLLTLFSHHDAILAVMMDGNALSDSGDADRALNSIRQTHRKLMPNAATFSIFINYQASQSNLPGASHIFRSMLAVGIHPTSGTITSLVHAFFAAGQGDVAVRMVAEMCDDEIVPPSMFEPILSSKSNNDLPWTPSDIKPTIQVFNALLRGALRTHGLSSTDTVLRIMHASDIRPTAATLEILLDHLSTAEKAHPGVLLRLLRQLSSSDIQPTLRHLHIIMKCVLRHEKYLLYGRGWDTTAVKFSTRRKEPEPRYPDHRISSEANTFDPTAGMALPRALSYRRLARPSIESLSSRRLLSDTVMVSLRLRQDAVIKADVESAKDVFQALLDRGMHPNEYHFSALMEGLARSGDNDGALDIMSAASRTGVQANVVMYTILIAGHARNGNPDRAIEVFQDMVAAGIKPDVASIDAVASAFFAIGAYTMTRKVLVSLWPYIQEPFPEGLRKANLKTLAAAFRSLDDRNRYGVKSPSKSQRLRLHLELNELRDVWENGPGAKRRKGGRR</sequence>
<evidence type="ECO:0008006" key="6">
    <source>
        <dbReference type="Google" id="ProtNLM"/>
    </source>
</evidence>
<dbReference type="Proteomes" id="UP000775547">
    <property type="component" value="Unassembled WGS sequence"/>
</dbReference>
<comment type="caution">
    <text evidence="4">The sequence shown here is derived from an EMBL/GenBank/DDBJ whole genome shotgun (WGS) entry which is preliminary data.</text>
</comment>
<reference evidence="4" key="2">
    <citation type="submission" date="2021-10" db="EMBL/GenBank/DDBJ databases">
        <title>Phylogenomics reveals ancestral predisposition of the termite-cultivated fungus Termitomyces towards a domesticated lifestyle.</title>
        <authorList>
            <person name="Auxier B."/>
            <person name="Grum-Grzhimaylo A."/>
            <person name="Cardenas M.E."/>
            <person name="Lodge J.D."/>
            <person name="Laessoe T."/>
            <person name="Pedersen O."/>
            <person name="Smith M.E."/>
            <person name="Kuyper T.W."/>
            <person name="Franco-Molano E.A."/>
            <person name="Baroni T.J."/>
            <person name="Aanen D.K."/>
        </authorList>
    </citation>
    <scope>NUCLEOTIDE SEQUENCE</scope>
    <source>
        <strain evidence="4">AP01</strain>
        <tissue evidence="4">Mycelium</tissue>
    </source>
</reference>
<keyword evidence="5" id="KW-1185">Reference proteome</keyword>
<evidence type="ECO:0000313" key="5">
    <source>
        <dbReference type="Proteomes" id="UP000775547"/>
    </source>
</evidence>
<dbReference type="Pfam" id="PF13041">
    <property type="entry name" value="PPR_2"/>
    <property type="match status" value="1"/>
</dbReference>
<evidence type="ECO:0000256" key="1">
    <source>
        <dbReference type="ARBA" id="ARBA00022737"/>
    </source>
</evidence>
<protein>
    <recommendedName>
        <fullName evidence="6">Pentatricopeptide repeat protein</fullName>
    </recommendedName>
</protein>
<dbReference type="InterPro" id="IPR050667">
    <property type="entry name" value="PPR-containing_protein"/>
</dbReference>
<evidence type="ECO:0000256" key="3">
    <source>
        <dbReference type="SAM" id="MobiDB-lite"/>
    </source>
</evidence>
<dbReference type="OrthoDB" id="185373at2759"/>
<dbReference type="PANTHER" id="PTHR47939">
    <property type="entry name" value="MEMBRANE-ASSOCIATED SALT-INDUCIBLE PROTEIN-LIKE"/>
    <property type="match status" value="1"/>
</dbReference>
<accession>A0A9P7GEG4</accession>
<dbReference type="EMBL" id="JABCKV010000005">
    <property type="protein sequence ID" value="KAG5648079.1"/>
    <property type="molecule type" value="Genomic_DNA"/>
</dbReference>
<reference evidence="4" key="1">
    <citation type="submission" date="2020-07" db="EMBL/GenBank/DDBJ databases">
        <authorList>
            <person name="Nieuwenhuis M."/>
            <person name="Van De Peppel L.J.J."/>
        </authorList>
    </citation>
    <scope>NUCLEOTIDE SEQUENCE</scope>
    <source>
        <strain evidence="4">AP01</strain>
        <tissue evidence="4">Mycelium</tissue>
    </source>
</reference>
<dbReference type="NCBIfam" id="TIGR00756">
    <property type="entry name" value="PPR"/>
    <property type="match status" value="2"/>
</dbReference>
<dbReference type="Gene3D" id="1.25.40.10">
    <property type="entry name" value="Tetratricopeptide repeat domain"/>
    <property type="match status" value="4"/>
</dbReference>
<dbReference type="InterPro" id="IPR011990">
    <property type="entry name" value="TPR-like_helical_dom_sf"/>
</dbReference>
<feature type="repeat" description="PPR" evidence="2">
    <location>
        <begin position="645"/>
        <end position="679"/>
    </location>
</feature>
<dbReference type="AlphaFoldDB" id="A0A9P7GEG4"/>
<feature type="repeat" description="PPR" evidence="2">
    <location>
        <begin position="680"/>
        <end position="714"/>
    </location>
</feature>
<evidence type="ECO:0000313" key="4">
    <source>
        <dbReference type="EMBL" id="KAG5648079.1"/>
    </source>
</evidence>